<name>A0ABV1P1Y8_9ACTN</name>
<gene>
    <name evidence="2" type="ORF">V6R90_16000</name>
</gene>
<evidence type="ECO:0000259" key="1">
    <source>
        <dbReference type="PROSITE" id="PS50093"/>
    </source>
</evidence>
<dbReference type="InterPro" id="IPR035986">
    <property type="entry name" value="PKD_dom_sf"/>
</dbReference>
<dbReference type="PROSITE" id="PS50093">
    <property type="entry name" value="PKD"/>
    <property type="match status" value="1"/>
</dbReference>
<proteinExistence type="predicted"/>
<accession>A0ABV1P1Y8</accession>
<evidence type="ECO:0000313" key="3">
    <source>
        <dbReference type="Proteomes" id="UP001482520"/>
    </source>
</evidence>
<dbReference type="RefSeq" id="WP_349805244.1">
    <property type="nucleotide sequence ID" value="NZ_JBEGDP010000022.1"/>
</dbReference>
<comment type="caution">
    <text evidence="2">The sequence shown here is derived from an EMBL/GenBank/DDBJ whole genome shotgun (WGS) entry which is preliminary data.</text>
</comment>
<keyword evidence="3" id="KW-1185">Reference proteome</keyword>
<protein>
    <recommendedName>
        <fullName evidence="1">PKD domain-containing protein</fullName>
    </recommendedName>
</protein>
<reference evidence="2 3" key="1">
    <citation type="submission" date="2024-02" db="EMBL/GenBank/DDBJ databases">
        <title>Full genome sequence of Nocardioides kribbensis.</title>
        <authorList>
            <person name="Poletto B.L."/>
            <person name="Silva G."/>
            <person name="Galante D."/>
            <person name="Campos K.R."/>
            <person name="Santos M.B.N."/>
            <person name="Sacchi C.T."/>
        </authorList>
    </citation>
    <scope>NUCLEOTIDE SEQUENCE [LARGE SCALE GENOMIC DNA]</scope>
    <source>
        <strain evidence="2 3">O4R</strain>
    </source>
</reference>
<feature type="domain" description="PKD" evidence="1">
    <location>
        <begin position="56"/>
        <end position="99"/>
    </location>
</feature>
<dbReference type="Gene3D" id="2.60.40.10">
    <property type="entry name" value="Immunoglobulins"/>
    <property type="match status" value="1"/>
</dbReference>
<organism evidence="2 3">
    <name type="scientific">Nocardioides kribbensis</name>
    <dbReference type="NCBI Taxonomy" id="305517"/>
    <lineage>
        <taxon>Bacteria</taxon>
        <taxon>Bacillati</taxon>
        <taxon>Actinomycetota</taxon>
        <taxon>Actinomycetes</taxon>
        <taxon>Propionibacteriales</taxon>
        <taxon>Nocardioidaceae</taxon>
        <taxon>Nocardioides</taxon>
    </lineage>
</organism>
<dbReference type="CDD" id="cd00146">
    <property type="entry name" value="PKD"/>
    <property type="match status" value="1"/>
</dbReference>
<dbReference type="InterPro" id="IPR013783">
    <property type="entry name" value="Ig-like_fold"/>
</dbReference>
<sequence length="142" mass="15796">MVQRALERVPLPEPDLSVQPPGGRTLINFETNFFTAAEPFTETVTLLGRRVDLDITPSQFRWTFGDGEGLTTTEPGAPYPDLELTHTYLEQGQVRPQVTTVYTADYRVDGGPWQPVPGSVDITSDPVDLTVTEVTNQLVDYR</sequence>
<dbReference type="EMBL" id="JBEGDP010000022">
    <property type="protein sequence ID" value="MEQ7848786.1"/>
    <property type="molecule type" value="Genomic_DNA"/>
</dbReference>
<evidence type="ECO:0000313" key="2">
    <source>
        <dbReference type="EMBL" id="MEQ7848786.1"/>
    </source>
</evidence>
<dbReference type="InterPro" id="IPR000601">
    <property type="entry name" value="PKD_dom"/>
</dbReference>
<dbReference type="Proteomes" id="UP001482520">
    <property type="component" value="Unassembled WGS sequence"/>
</dbReference>
<dbReference type="SUPFAM" id="SSF49299">
    <property type="entry name" value="PKD domain"/>
    <property type="match status" value="1"/>
</dbReference>